<dbReference type="InterPro" id="IPR050065">
    <property type="entry name" value="GlmU-like"/>
</dbReference>
<protein>
    <submittedName>
        <fullName evidence="4">Bifunctional protein GlmU</fullName>
    </submittedName>
</protein>
<feature type="domain" description="Mannose-1-phosphate guanyltransferase C-terminal" evidence="3">
    <location>
        <begin position="99"/>
        <end position="180"/>
    </location>
</feature>
<dbReference type="Gene3D" id="2.160.10.10">
    <property type="entry name" value="Hexapeptide repeat proteins"/>
    <property type="match status" value="1"/>
</dbReference>
<dbReference type="Proteomes" id="UP000334923">
    <property type="component" value="Unassembled WGS sequence"/>
</dbReference>
<keyword evidence="5" id="KW-1185">Reference proteome</keyword>
<evidence type="ECO:0000313" key="4">
    <source>
        <dbReference type="EMBL" id="VVM04599.1"/>
    </source>
</evidence>
<dbReference type="GO" id="GO:0016779">
    <property type="term" value="F:nucleotidyltransferase activity"/>
    <property type="evidence" value="ECO:0007669"/>
    <property type="project" value="UniProtKB-ARBA"/>
</dbReference>
<dbReference type="AlphaFoldDB" id="A0A5E6M5I7"/>
<name>A0A5E6M5I7_9BACT</name>
<dbReference type="PANTHER" id="PTHR43584:SF8">
    <property type="entry name" value="N-ACETYLMURAMATE ALPHA-1-PHOSPHATE URIDYLYLTRANSFERASE"/>
    <property type="match status" value="1"/>
</dbReference>
<evidence type="ECO:0000259" key="3">
    <source>
        <dbReference type="Pfam" id="PF25087"/>
    </source>
</evidence>
<dbReference type="InterPro" id="IPR056729">
    <property type="entry name" value="GMPPB_C"/>
</dbReference>
<proteinExistence type="predicted"/>
<evidence type="ECO:0000256" key="2">
    <source>
        <dbReference type="ARBA" id="ARBA00023315"/>
    </source>
</evidence>
<accession>A0A5E6M5I7</accession>
<reference evidence="4 5" key="1">
    <citation type="submission" date="2019-09" db="EMBL/GenBank/DDBJ databases">
        <authorList>
            <person name="Cremers G."/>
        </authorList>
    </citation>
    <scope>NUCLEOTIDE SEQUENCE [LARGE SCALE GENOMIC DNA]</scope>
    <source>
        <strain evidence="4">4A</strain>
    </source>
</reference>
<dbReference type="PANTHER" id="PTHR43584">
    <property type="entry name" value="NUCLEOTIDYL TRANSFERASE"/>
    <property type="match status" value="1"/>
</dbReference>
<organism evidence="4 5">
    <name type="scientific">Methylacidimicrobium tartarophylax</name>
    <dbReference type="NCBI Taxonomy" id="1041768"/>
    <lineage>
        <taxon>Bacteria</taxon>
        <taxon>Pseudomonadati</taxon>
        <taxon>Verrucomicrobiota</taxon>
        <taxon>Methylacidimicrobium</taxon>
    </lineage>
</organism>
<keyword evidence="2" id="KW-0012">Acyltransferase</keyword>
<sequence>MDEDEICLRAGRQIATARAMPELRSPFAPDHLLDLSETTHASLFLGISWAWEALPRIARYLEDRLEPAILGEVSPLATVGPKVRIGKGSIVEAGAVLLGPAWIGENCSIRPGAFVRQNVIVGDRCVLGNSCEFKNALLFHGVQVPHFNYVGDSILGAHAHMGAGAILSNLRLRGDEVRVHFGETVFPTGLRKFGAILGDHTQVGCNAVLNPGSILGRRALIHPGVVWSGYLPERAVAKAATRPLVVEDPSPA</sequence>
<gene>
    <name evidence="4" type="primary">glmU</name>
    <name evidence="4" type="ORF">MAMT_00178</name>
</gene>
<dbReference type="SUPFAM" id="SSF51161">
    <property type="entry name" value="Trimeric LpxA-like enzymes"/>
    <property type="match status" value="1"/>
</dbReference>
<keyword evidence="1" id="KW-0808">Transferase</keyword>
<dbReference type="GO" id="GO:0016746">
    <property type="term" value="F:acyltransferase activity"/>
    <property type="evidence" value="ECO:0007669"/>
    <property type="project" value="UniProtKB-KW"/>
</dbReference>
<evidence type="ECO:0000256" key="1">
    <source>
        <dbReference type="ARBA" id="ARBA00022679"/>
    </source>
</evidence>
<evidence type="ECO:0000313" key="5">
    <source>
        <dbReference type="Proteomes" id="UP000334923"/>
    </source>
</evidence>
<dbReference type="Pfam" id="PF25087">
    <property type="entry name" value="GMPPB_C"/>
    <property type="match status" value="1"/>
</dbReference>
<dbReference type="RefSeq" id="WP_342799815.1">
    <property type="nucleotide sequence ID" value="NZ_CABFVA020000006.1"/>
</dbReference>
<dbReference type="EMBL" id="CABFVA020000006">
    <property type="protein sequence ID" value="VVM04599.1"/>
    <property type="molecule type" value="Genomic_DNA"/>
</dbReference>
<dbReference type="InterPro" id="IPR011004">
    <property type="entry name" value="Trimer_LpxA-like_sf"/>
</dbReference>
<dbReference type="CDD" id="cd05636">
    <property type="entry name" value="LbH_G1P_TT_C_like"/>
    <property type="match status" value="1"/>
</dbReference>